<dbReference type="InterPro" id="IPR002429">
    <property type="entry name" value="CcO_II-like_C"/>
</dbReference>
<evidence type="ECO:0000256" key="4">
    <source>
        <dbReference type="ARBA" id="ARBA00022475"/>
    </source>
</evidence>
<evidence type="ECO:0000256" key="10">
    <source>
        <dbReference type="ARBA" id="ARBA00023002"/>
    </source>
</evidence>
<dbReference type="PROSITE" id="PS51257">
    <property type="entry name" value="PROKAR_LIPOPROTEIN"/>
    <property type="match status" value="1"/>
</dbReference>
<reference evidence="16 17" key="1">
    <citation type="submission" date="2019-01" db="EMBL/GenBank/DDBJ databases">
        <title>Genome sequence of Salinicola endophyticus REST5.</title>
        <authorList>
            <person name="Nascimento F.X."/>
        </authorList>
    </citation>
    <scope>NUCLEOTIDE SEQUENCE [LARGE SCALE GENOMIC DNA]</scope>
    <source>
        <strain evidence="16 17">REST5</strain>
    </source>
</reference>
<dbReference type="InterPro" id="IPR034227">
    <property type="entry name" value="CuRO_UO_II"/>
</dbReference>
<keyword evidence="6 13" id="KW-0812">Transmembrane</keyword>
<evidence type="ECO:0000256" key="13">
    <source>
        <dbReference type="SAM" id="Phobius"/>
    </source>
</evidence>
<feature type="region of interest" description="Disordered" evidence="12">
    <location>
        <begin position="321"/>
        <end position="344"/>
    </location>
</feature>
<evidence type="ECO:0000256" key="11">
    <source>
        <dbReference type="ARBA" id="ARBA00023136"/>
    </source>
</evidence>
<feature type="compositionally biased region" description="Low complexity" evidence="12">
    <location>
        <begin position="325"/>
        <end position="344"/>
    </location>
</feature>
<keyword evidence="5" id="KW-0679">Respiratory chain</keyword>
<dbReference type="Gene3D" id="2.60.40.420">
    <property type="entry name" value="Cupredoxins - blue copper proteins"/>
    <property type="match status" value="1"/>
</dbReference>
<evidence type="ECO:0000256" key="3">
    <source>
        <dbReference type="ARBA" id="ARBA00022448"/>
    </source>
</evidence>
<feature type="domain" description="Cytochrome oxidase subunit II transmembrane region profile" evidence="15">
    <location>
        <begin position="30"/>
        <end position="126"/>
    </location>
</feature>
<evidence type="ECO:0000256" key="5">
    <source>
        <dbReference type="ARBA" id="ARBA00022660"/>
    </source>
</evidence>
<dbReference type="SUPFAM" id="SSF49503">
    <property type="entry name" value="Cupredoxins"/>
    <property type="match status" value="1"/>
</dbReference>
<dbReference type="PROSITE" id="PS50857">
    <property type="entry name" value="COX2_CUA"/>
    <property type="match status" value="1"/>
</dbReference>
<keyword evidence="8" id="KW-0249">Electron transport</keyword>
<feature type="transmembrane region" description="Helical" evidence="13">
    <location>
        <begin position="53"/>
        <end position="78"/>
    </location>
</feature>
<evidence type="ECO:0000256" key="8">
    <source>
        <dbReference type="ARBA" id="ARBA00022982"/>
    </source>
</evidence>
<dbReference type="PROSITE" id="PS50999">
    <property type="entry name" value="COX2_TM"/>
    <property type="match status" value="1"/>
</dbReference>
<keyword evidence="10" id="KW-0560">Oxidoreductase</keyword>
<keyword evidence="17" id="KW-1185">Reference proteome</keyword>
<dbReference type="SUPFAM" id="SSF81464">
    <property type="entry name" value="Cytochrome c oxidase subunit II-like, transmembrane region"/>
    <property type="match status" value="1"/>
</dbReference>
<comment type="similarity">
    <text evidence="2">Belongs to the cytochrome c oxidase subunit 2 family.</text>
</comment>
<organism evidence="16 17">
    <name type="scientific">Salinicola endophyticus</name>
    <dbReference type="NCBI Taxonomy" id="1949083"/>
    <lineage>
        <taxon>Bacteria</taxon>
        <taxon>Pseudomonadati</taxon>
        <taxon>Pseudomonadota</taxon>
        <taxon>Gammaproteobacteria</taxon>
        <taxon>Oceanospirillales</taxon>
        <taxon>Halomonadaceae</taxon>
        <taxon>Salinicola</taxon>
    </lineage>
</organism>
<keyword evidence="4" id="KW-1003">Cell membrane</keyword>
<evidence type="ECO:0000256" key="12">
    <source>
        <dbReference type="SAM" id="MobiDB-lite"/>
    </source>
</evidence>
<comment type="subcellular location">
    <subcellularLocation>
        <location evidence="1">Cell membrane</location>
        <topology evidence="1">Multi-pass membrane protein</topology>
    </subcellularLocation>
</comment>
<dbReference type="CDD" id="cd04212">
    <property type="entry name" value="CuRO_UO_II"/>
    <property type="match status" value="1"/>
</dbReference>
<dbReference type="PANTHER" id="PTHR22888">
    <property type="entry name" value="CYTOCHROME C OXIDASE, SUBUNIT II"/>
    <property type="match status" value="1"/>
</dbReference>
<keyword evidence="9 13" id="KW-1133">Transmembrane helix</keyword>
<evidence type="ECO:0000313" key="17">
    <source>
        <dbReference type="Proteomes" id="UP001321526"/>
    </source>
</evidence>
<accession>A0ABY8FKD6</accession>
<evidence type="ECO:0000259" key="14">
    <source>
        <dbReference type="PROSITE" id="PS50857"/>
    </source>
</evidence>
<gene>
    <name evidence="16" type="ORF">EVC62_11610</name>
</gene>
<dbReference type="Gene3D" id="1.10.287.90">
    <property type="match status" value="1"/>
</dbReference>
<dbReference type="Pfam" id="PF00116">
    <property type="entry name" value="COX2"/>
    <property type="match status" value="1"/>
</dbReference>
<protein>
    <submittedName>
        <fullName evidence="16">Cytochrome ubiquinol oxidase subunit II</fullName>
    </submittedName>
</protein>
<keyword evidence="11 13" id="KW-0472">Membrane</keyword>
<evidence type="ECO:0000256" key="6">
    <source>
        <dbReference type="ARBA" id="ARBA00022692"/>
    </source>
</evidence>
<evidence type="ECO:0000259" key="15">
    <source>
        <dbReference type="PROSITE" id="PS50999"/>
    </source>
</evidence>
<evidence type="ECO:0000256" key="2">
    <source>
        <dbReference type="ARBA" id="ARBA00007866"/>
    </source>
</evidence>
<evidence type="ECO:0000256" key="7">
    <source>
        <dbReference type="ARBA" id="ARBA00022729"/>
    </source>
</evidence>
<feature type="domain" description="Cytochrome oxidase subunit II copper A binding" evidence="14">
    <location>
        <begin position="132"/>
        <end position="244"/>
    </location>
</feature>
<dbReference type="InterPro" id="IPR008972">
    <property type="entry name" value="Cupredoxin"/>
</dbReference>
<dbReference type="Proteomes" id="UP001321526">
    <property type="component" value="Chromosome"/>
</dbReference>
<dbReference type="InterPro" id="IPR036257">
    <property type="entry name" value="Cyt_c_oxidase_su2_TM_sf"/>
</dbReference>
<dbReference type="PANTHER" id="PTHR22888:SF18">
    <property type="entry name" value="CYTOCHROME BO(3) UBIQUINOL OXIDASE SUBUNIT 2"/>
    <property type="match status" value="1"/>
</dbReference>
<feature type="transmembrane region" description="Helical" evidence="13">
    <location>
        <begin position="98"/>
        <end position="116"/>
    </location>
</feature>
<dbReference type="EMBL" id="CP035631">
    <property type="protein sequence ID" value="WFF42098.1"/>
    <property type="molecule type" value="Genomic_DNA"/>
</dbReference>
<dbReference type="InterPro" id="IPR045187">
    <property type="entry name" value="CcO_II"/>
</dbReference>
<dbReference type="InterPro" id="IPR011759">
    <property type="entry name" value="Cyt_c_oxidase_su2_TM_dom"/>
</dbReference>
<keyword evidence="7" id="KW-0732">Signal</keyword>
<sequence>MLVFKAPGCRLSRWAPSRLIIGLSLPLIAGCSDAHLSFLDPQGPIAAAQRQHFWWVIAITLTVVLPVLVLTPLILWRYRYGGRARYRPQWEFSLRADLAIWGIPLLVFAVLATLTWRSTIALDPYRPLVSDQPPLEVQVVGFDWQWLFIYPEQGIATVDELVIPAGRPVSLRLTSASVMQGFFVPALGSQIDVMNHMVTRLHLEADAPGVFPGRNMQYSGKEFYRQRFVTRALSADAFADFTHQVRAQGRSFTPEVFSLLMAKNTHAALARALDGTETAAITGSARQTDDAGSPADDSTPLRFKHFPSGLFEAIAAHRTPDWSQDTSSLSTTRPLSPDSLLPASSPLSIHPALAAAAPTGATP</sequence>
<evidence type="ECO:0000256" key="9">
    <source>
        <dbReference type="ARBA" id="ARBA00022989"/>
    </source>
</evidence>
<evidence type="ECO:0000313" key="16">
    <source>
        <dbReference type="EMBL" id="WFF42098.1"/>
    </source>
</evidence>
<keyword evidence="3" id="KW-0813">Transport</keyword>
<evidence type="ECO:0000256" key="1">
    <source>
        <dbReference type="ARBA" id="ARBA00004651"/>
    </source>
</evidence>
<proteinExistence type="inferred from homology"/>
<name>A0ABY8FKD6_9GAMM</name>